<gene>
    <name evidence="2" type="primary">LOC125178778</name>
</gene>
<dbReference type="GeneID" id="125178778"/>
<dbReference type="Gene3D" id="3.40.50.11340">
    <property type="match status" value="1"/>
</dbReference>
<accession>A0A979FQA9</accession>
<sequence length="148" mass="17082">MFMKGNNHHLKEMKAMGKPEYLLYSVNIGEGFNLRRDVYLRFATFVHSLNAKTRIHSMRSGFWFCHHGTTYIIGSTAAVLPLQPGVAFTRGETVLHDNFGDRNWRCRRSMRVAADLVMAATTYRRTKLNSTNERDQVTLASDWTQHTK</sequence>
<evidence type="ECO:0000313" key="2">
    <source>
        <dbReference type="RefSeq" id="XP_047739291.1"/>
    </source>
</evidence>
<reference evidence="2" key="1">
    <citation type="submission" date="2025-08" db="UniProtKB">
        <authorList>
            <consortium name="RefSeq"/>
        </authorList>
    </citation>
    <scope>IDENTIFICATION</scope>
    <source>
        <tissue evidence="2">Whole organism</tissue>
    </source>
</reference>
<dbReference type="Proteomes" id="UP000694843">
    <property type="component" value="Unplaced"/>
</dbReference>
<protein>
    <submittedName>
        <fullName evidence="2">GDP-fucose protein O-fucosyltransferase 2-like</fullName>
    </submittedName>
</protein>
<keyword evidence="1" id="KW-1185">Reference proteome</keyword>
<name>A0A979FQA9_HYAAZ</name>
<organism evidence="1 2">
    <name type="scientific">Hyalella azteca</name>
    <name type="common">Amphipod</name>
    <dbReference type="NCBI Taxonomy" id="294128"/>
    <lineage>
        <taxon>Eukaryota</taxon>
        <taxon>Metazoa</taxon>
        <taxon>Ecdysozoa</taxon>
        <taxon>Arthropoda</taxon>
        <taxon>Crustacea</taxon>
        <taxon>Multicrustacea</taxon>
        <taxon>Malacostraca</taxon>
        <taxon>Eumalacostraca</taxon>
        <taxon>Peracarida</taxon>
        <taxon>Amphipoda</taxon>
        <taxon>Senticaudata</taxon>
        <taxon>Talitrida</taxon>
        <taxon>Talitroidea</taxon>
        <taxon>Hyalellidae</taxon>
        <taxon>Hyalella</taxon>
    </lineage>
</organism>
<evidence type="ECO:0000313" key="1">
    <source>
        <dbReference type="Proteomes" id="UP000694843"/>
    </source>
</evidence>
<dbReference type="KEGG" id="hazt:125178778"/>
<dbReference type="RefSeq" id="XP_047739291.1">
    <property type="nucleotide sequence ID" value="XM_047883335.1"/>
</dbReference>
<dbReference type="AlphaFoldDB" id="A0A979FQA9"/>
<proteinExistence type="predicted"/>
<dbReference type="OrthoDB" id="422368at2759"/>